<name>A0ABP8N088_9BACT</name>
<protein>
    <submittedName>
        <fullName evidence="2">3-hydroxyacyl-ACP dehydratase FabZ family protein</fullName>
    </submittedName>
</protein>
<sequence>MTIEQIEKLIPHRKPMRLVDEIVSMTETEIVCRKTFSDDEFFVQGHFPDHPIVPGVIQCECCLQAGAILLAQIAEMAEGAVPVATRLDNVKFKNMVRPGDTVEIHAKLDDHVSNAFFLTGKMLLGGKVTARLNFACTVANPG</sequence>
<gene>
    <name evidence="2" type="ORF">GCM10023156_33440</name>
</gene>
<dbReference type="Gene3D" id="3.10.129.10">
    <property type="entry name" value="Hotdog Thioesterase"/>
    <property type="match status" value="1"/>
</dbReference>
<keyword evidence="3" id="KW-1185">Reference proteome</keyword>
<dbReference type="InterPro" id="IPR013114">
    <property type="entry name" value="FabA_FabZ"/>
</dbReference>
<organism evidence="2 3">
    <name type="scientific">Novipirellula rosea</name>
    <dbReference type="NCBI Taxonomy" id="1031540"/>
    <lineage>
        <taxon>Bacteria</taxon>
        <taxon>Pseudomonadati</taxon>
        <taxon>Planctomycetota</taxon>
        <taxon>Planctomycetia</taxon>
        <taxon>Pirellulales</taxon>
        <taxon>Pirellulaceae</taxon>
        <taxon>Novipirellula</taxon>
    </lineage>
</organism>
<dbReference type="RefSeq" id="WP_339945949.1">
    <property type="nucleotide sequence ID" value="NZ_BAABGA010000039.1"/>
</dbReference>
<evidence type="ECO:0000313" key="3">
    <source>
        <dbReference type="Proteomes" id="UP001500840"/>
    </source>
</evidence>
<comment type="caution">
    <text evidence="2">The sequence shown here is derived from an EMBL/GenBank/DDBJ whole genome shotgun (WGS) entry which is preliminary data.</text>
</comment>
<dbReference type="CDD" id="cd01288">
    <property type="entry name" value="FabZ"/>
    <property type="match status" value="1"/>
</dbReference>
<dbReference type="EMBL" id="BAABGA010000039">
    <property type="protein sequence ID" value="GAA4457110.1"/>
    <property type="molecule type" value="Genomic_DNA"/>
</dbReference>
<evidence type="ECO:0000256" key="1">
    <source>
        <dbReference type="ARBA" id="ARBA00023239"/>
    </source>
</evidence>
<dbReference type="PANTHER" id="PTHR30272:SF1">
    <property type="entry name" value="3-HYDROXYACYL-[ACYL-CARRIER-PROTEIN] DEHYDRATASE"/>
    <property type="match status" value="1"/>
</dbReference>
<dbReference type="Proteomes" id="UP001500840">
    <property type="component" value="Unassembled WGS sequence"/>
</dbReference>
<proteinExistence type="predicted"/>
<dbReference type="Pfam" id="PF07977">
    <property type="entry name" value="FabA"/>
    <property type="match status" value="1"/>
</dbReference>
<reference evidence="3" key="1">
    <citation type="journal article" date="2019" name="Int. J. Syst. Evol. Microbiol.">
        <title>The Global Catalogue of Microorganisms (GCM) 10K type strain sequencing project: providing services to taxonomists for standard genome sequencing and annotation.</title>
        <authorList>
            <consortium name="The Broad Institute Genomics Platform"/>
            <consortium name="The Broad Institute Genome Sequencing Center for Infectious Disease"/>
            <person name="Wu L."/>
            <person name="Ma J."/>
        </authorList>
    </citation>
    <scope>NUCLEOTIDE SEQUENCE [LARGE SCALE GENOMIC DNA]</scope>
    <source>
        <strain evidence="3">JCM 17759</strain>
    </source>
</reference>
<keyword evidence="1" id="KW-0456">Lyase</keyword>
<dbReference type="SUPFAM" id="SSF54637">
    <property type="entry name" value="Thioesterase/thiol ester dehydrase-isomerase"/>
    <property type="match status" value="1"/>
</dbReference>
<dbReference type="PANTHER" id="PTHR30272">
    <property type="entry name" value="3-HYDROXYACYL-[ACYL-CARRIER-PROTEIN] DEHYDRATASE"/>
    <property type="match status" value="1"/>
</dbReference>
<dbReference type="InterPro" id="IPR029069">
    <property type="entry name" value="HotDog_dom_sf"/>
</dbReference>
<accession>A0ABP8N088</accession>
<evidence type="ECO:0000313" key="2">
    <source>
        <dbReference type="EMBL" id="GAA4457110.1"/>
    </source>
</evidence>